<dbReference type="CDD" id="cd17546">
    <property type="entry name" value="REC_hyHK_CKI1_RcsC-like"/>
    <property type="match status" value="1"/>
</dbReference>
<dbReference type="Gene3D" id="3.40.50.2300">
    <property type="match status" value="1"/>
</dbReference>
<dbReference type="InterPro" id="IPR004358">
    <property type="entry name" value="Sig_transdc_His_kin-like_C"/>
</dbReference>
<dbReference type="GO" id="GO:0009927">
    <property type="term" value="F:histidine phosphotransfer kinase activity"/>
    <property type="evidence" value="ECO:0007669"/>
    <property type="project" value="TreeGrafter"/>
</dbReference>
<dbReference type="Gene3D" id="3.30.565.10">
    <property type="entry name" value="Histidine kinase-like ATPase, C-terminal domain"/>
    <property type="match status" value="1"/>
</dbReference>
<dbReference type="Pfam" id="PF02518">
    <property type="entry name" value="HATPase_c"/>
    <property type="match status" value="1"/>
</dbReference>
<dbReference type="FunFam" id="3.30.565.10:FF:000010">
    <property type="entry name" value="Sensor histidine kinase RcsC"/>
    <property type="match status" value="1"/>
</dbReference>
<dbReference type="SUPFAM" id="SSF55874">
    <property type="entry name" value="ATPase domain of HSP90 chaperone/DNA topoisomerase II/histidine kinase"/>
    <property type="match status" value="1"/>
</dbReference>
<keyword evidence="3 6" id="KW-0597">Phosphoprotein</keyword>
<name>A0A2T0MGA1_9FLAO</name>
<evidence type="ECO:0000256" key="5">
    <source>
        <dbReference type="ARBA" id="ARBA00022777"/>
    </source>
</evidence>
<feature type="transmembrane region" description="Helical" evidence="7">
    <location>
        <begin position="9"/>
        <end position="32"/>
    </location>
</feature>
<feature type="modified residue" description="4-aspartylphosphate" evidence="6">
    <location>
        <position position="618"/>
    </location>
</feature>
<reference evidence="10 11" key="1">
    <citation type="submission" date="2018-03" db="EMBL/GenBank/DDBJ databases">
        <title>Genomic Encyclopedia of Archaeal and Bacterial Type Strains, Phase II (KMG-II): from individual species to whole genera.</title>
        <authorList>
            <person name="Goeker M."/>
        </authorList>
    </citation>
    <scope>NUCLEOTIDE SEQUENCE [LARGE SCALE GENOMIC DNA]</scope>
    <source>
        <strain evidence="10 11">DSM 25027</strain>
    </source>
</reference>
<accession>A0A2T0MGA1</accession>
<feature type="domain" description="Response regulatory" evidence="9">
    <location>
        <begin position="570"/>
        <end position="686"/>
    </location>
</feature>
<dbReference type="PROSITE" id="PS50109">
    <property type="entry name" value="HIS_KIN"/>
    <property type="match status" value="1"/>
</dbReference>
<evidence type="ECO:0000256" key="6">
    <source>
        <dbReference type="PROSITE-ProRule" id="PRU00169"/>
    </source>
</evidence>
<dbReference type="PRINTS" id="PR00344">
    <property type="entry name" value="BCTRLSENSOR"/>
</dbReference>
<dbReference type="GO" id="GO:0005886">
    <property type="term" value="C:plasma membrane"/>
    <property type="evidence" value="ECO:0007669"/>
    <property type="project" value="TreeGrafter"/>
</dbReference>
<keyword evidence="5" id="KW-0418">Kinase</keyword>
<keyword evidence="11" id="KW-1185">Reference proteome</keyword>
<organism evidence="10 11">
    <name type="scientific">Flagellimonas meridianipacifica</name>
    <dbReference type="NCBI Taxonomy" id="1080225"/>
    <lineage>
        <taxon>Bacteria</taxon>
        <taxon>Pseudomonadati</taxon>
        <taxon>Bacteroidota</taxon>
        <taxon>Flavobacteriia</taxon>
        <taxon>Flavobacteriales</taxon>
        <taxon>Flavobacteriaceae</taxon>
        <taxon>Flagellimonas</taxon>
    </lineage>
</organism>
<evidence type="ECO:0000256" key="1">
    <source>
        <dbReference type="ARBA" id="ARBA00000085"/>
    </source>
</evidence>
<dbReference type="Pfam" id="PF00072">
    <property type="entry name" value="Response_reg"/>
    <property type="match status" value="1"/>
</dbReference>
<evidence type="ECO:0000313" key="10">
    <source>
        <dbReference type="EMBL" id="PRX56584.1"/>
    </source>
</evidence>
<evidence type="ECO:0000256" key="7">
    <source>
        <dbReference type="SAM" id="Phobius"/>
    </source>
</evidence>
<dbReference type="Pfam" id="PF00512">
    <property type="entry name" value="HisKA"/>
    <property type="match status" value="1"/>
</dbReference>
<dbReference type="InterPro" id="IPR005467">
    <property type="entry name" value="His_kinase_dom"/>
</dbReference>
<dbReference type="RefSeq" id="WP_106143543.1">
    <property type="nucleotide sequence ID" value="NZ_PVYX01000001.1"/>
</dbReference>
<dbReference type="PANTHER" id="PTHR43047:SF72">
    <property type="entry name" value="OSMOSENSING HISTIDINE PROTEIN KINASE SLN1"/>
    <property type="match status" value="1"/>
</dbReference>
<dbReference type="SUPFAM" id="SSF52172">
    <property type="entry name" value="CheY-like"/>
    <property type="match status" value="1"/>
</dbReference>
<dbReference type="PROSITE" id="PS50110">
    <property type="entry name" value="RESPONSE_REGULATORY"/>
    <property type="match status" value="1"/>
</dbReference>
<dbReference type="SMART" id="SM00448">
    <property type="entry name" value="REC"/>
    <property type="match status" value="1"/>
</dbReference>
<evidence type="ECO:0000313" key="11">
    <source>
        <dbReference type="Proteomes" id="UP000237640"/>
    </source>
</evidence>
<evidence type="ECO:0000256" key="2">
    <source>
        <dbReference type="ARBA" id="ARBA00012438"/>
    </source>
</evidence>
<dbReference type="InterPro" id="IPR036097">
    <property type="entry name" value="HisK_dim/P_sf"/>
</dbReference>
<comment type="caution">
    <text evidence="10">The sequence shown here is derived from an EMBL/GenBank/DDBJ whole genome shotgun (WGS) entry which is preliminary data.</text>
</comment>
<sequence>MRPKQKKRFTLKIITSYFVLVSLGVLAGYLIYSEFQTYDAVQSQSTDNQKLLQTNLLLTELHEAENLSKLALQTRKSNTLKTYSKKVDSITVLIDSLKVLTLESSQQKRLDSVQDLLIQKAFNTAELRKIRLEAKEYAPMDSLLRAFKKMEIDMGRITPENLVANYEELPPSTQKSITEYVNLLNENIPQSSNASTKEVNIDSLLQVSKSILAQSKIENTRLKQSLAQKEVNIYRTDLELSRKLRSIISSLQQEIYRNAEFDSFQKQKVIERSIRLGGIAAFLGLFVVILFTVLVSNDFLKVQRYKDQLEKEKTYSESLLKSREQLISTVSHDLKSPLATIRGYTDLLEQKNTKKKPLKYTNHMKSALTYVDTLLSDLLDFSRLEGGQLPIEKKSFLLPELLNAITTQYEDIPDKKNVAFSWTVSPQLHTPIQSDPVRLSQILNNLIGNAFKYTNEGFVKVDASVYETKKGPYLKIKVMDSGIGIKKEKQALIFKEFTQADESIYGKYGGYGLGLTIAKKMSSLLGGYLDLESMEQKGSTFIVYIPLEYGTQEEFPIEHQSSISNNDPLSILIFEDDKALLELLLEICKSHSIKAIGFRTFQDMEIPSDFSYSLVLTDINLPDVDGFGVLKKLKSKTYSHYNNQPIIAMTGQRNIDQVKYIEAGFSEVLPKPFSAETLLETLQVVISESTIEAYEIPEKQSTYSHSLFNLEPISSFLENQEALESVLATFLENNAQNLKLLGDALSLRDIKKVRYIAHQTLPMFRQLQVKDAIPILERLEVITKKNECTNAKKEYQTLKGIFLALEKEIQGVFFIHPIDTD</sequence>
<keyword evidence="7" id="KW-1133">Transmembrane helix</keyword>
<protein>
    <recommendedName>
        <fullName evidence="2">histidine kinase</fullName>
        <ecNumber evidence="2">2.7.13.3</ecNumber>
    </recommendedName>
</protein>
<dbReference type="SUPFAM" id="SSF47226">
    <property type="entry name" value="Histidine-containing phosphotransfer domain, HPT domain"/>
    <property type="match status" value="1"/>
</dbReference>
<dbReference type="AlphaFoldDB" id="A0A2T0MGA1"/>
<dbReference type="Proteomes" id="UP000237640">
    <property type="component" value="Unassembled WGS sequence"/>
</dbReference>
<dbReference type="InterPro" id="IPR003594">
    <property type="entry name" value="HATPase_dom"/>
</dbReference>
<dbReference type="EMBL" id="PVYX01000001">
    <property type="protein sequence ID" value="PRX56584.1"/>
    <property type="molecule type" value="Genomic_DNA"/>
</dbReference>
<dbReference type="SUPFAM" id="SSF47384">
    <property type="entry name" value="Homodimeric domain of signal transducing histidine kinase"/>
    <property type="match status" value="1"/>
</dbReference>
<comment type="catalytic activity">
    <reaction evidence="1">
        <text>ATP + protein L-histidine = ADP + protein N-phospho-L-histidine.</text>
        <dbReference type="EC" id="2.7.13.3"/>
    </reaction>
</comment>
<keyword evidence="7" id="KW-0812">Transmembrane</keyword>
<dbReference type="InterPro" id="IPR011006">
    <property type="entry name" value="CheY-like_superfamily"/>
</dbReference>
<feature type="domain" description="Histidine kinase" evidence="8">
    <location>
        <begin position="329"/>
        <end position="549"/>
    </location>
</feature>
<evidence type="ECO:0000256" key="4">
    <source>
        <dbReference type="ARBA" id="ARBA00022679"/>
    </source>
</evidence>
<dbReference type="SMART" id="SM00388">
    <property type="entry name" value="HisKA"/>
    <property type="match status" value="1"/>
</dbReference>
<keyword evidence="7" id="KW-0472">Membrane</keyword>
<dbReference type="EC" id="2.7.13.3" evidence="2"/>
<keyword evidence="4" id="KW-0808">Transferase</keyword>
<dbReference type="OrthoDB" id="1046984at2"/>
<dbReference type="SMART" id="SM00387">
    <property type="entry name" value="HATPase_c"/>
    <property type="match status" value="1"/>
</dbReference>
<evidence type="ECO:0000259" key="8">
    <source>
        <dbReference type="PROSITE" id="PS50109"/>
    </source>
</evidence>
<gene>
    <name evidence="10" type="ORF">CLV81_0581</name>
</gene>
<feature type="transmembrane region" description="Helical" evidence="7">
    <location>
        <begin position="276"/>
        <end position="296"/>
    </location>
</feature>
<dbReference type="InterPro" id="IPR036641">
    <property type="entry name" value="HPT_dom_sf"/>
</dbReference>
<evidence type="ECO:0000259" key="9">
    <source>
        <dbReference type="PROSITE" id="PS50110"/>
    </source>
</evidence>
<proteinExistence type="predicted"/>
<dbReference type="InterPro" id="IPR003661">
    <property type="entry name" value="HisK_dim/P_dom"/>
</dbReference>
<dbReference type="InterPro" id="IPR036890">
    <property type="entry name" value="HATPase_C_sf"/>
</dbReference>
<dbReference type="Gene3D" id="1.10.287.130">
    <property type="match status" value="1"/>
</dbReference>
<dbReference type="CDD" id="cd00082">
    <property type="entry name" value="HisKA"/>
    <property type="match status" value="1"/>
</dbReference>
<evidence type="ECO:0000256" key="3">
    <source>
        <dbReference type="ARBA" id="ARBA00022553"/>
    </source>
</evidence>
<dbReference type="InterPro" id="IPR001789">
    <property type="entry name" value="Sig_transdc_resp-reg_receiver"/>
</dbReference>
<dbReference type="GO" id="GO:0000155">
    <property type="term" value="F:phosphorelay sensor kinase activity"/>
    <property type="evidence" value="ECO:0007669"/>
    <property type="project" value="InterPro"/>
</dbReference>
<dbReference type="PANTHER" id="PTHR43047">
    <property type="entry name" value="TWO-COMPONENT HISTIDINE PROTEIN KINASE"/>
    <property type="match status" value="1"/>
</dbReference>